<protein>
    <recommendedName>
        <fullName evidence="2">SprT-like domain-containing protein</fullName>
    </recommendedName>
</protein>
<evidence type="ECO:0000313" key="1">
    <source>
        <dbReference type="EMBL" id="KKL12772.1"/>
    </source>
</evidence>
<reference evidence="1" key="1">
    <citation type="journal article" date="2015" name="Nature">
        <title>Complex archaea that bridge the gap between prokaryotes and eukaryotes.</title>
        <authorList>
            <person name="Spang A."/>
            <person name="Saw J.H."/>
            <person name="Jorgensen S.L."/>
            <person name="Zaremba-Niedzwiedzka K."/>
            <person name="Martijn J."/>
            <person name="Lind A.E."/>
            <person name="van Eijk R."/>
            <person name="Schleper C."/>
            <person name="Guy L."/>
            <person name="Ettema T.J."/>
        </authorList>
    </citation>
    <scope>NUCLEOTIDE SEQUENCE</scope>
</reference>
<gene>
    <name evidence="1" type="ORF">LCGC14_2532410</name>
</gene>
<accession>A0A0F9BG23</accession>
<organism evidence="1">
    <name type="scientific">marine sediment metagenome</name>
    <dbReference type="NCBI Taxonomy" id="412755"/>
    <lineage>
        <taxon>unclassified sequences</taxon>
        <taxon>metagenomes</taxon>
        <taxon>ecological metagenomes</taxon>
    </lineage>
</organism>
<name>A0A0F9BG23_9ZZZZ</name>
<dbReference type="AlphaFoldDB" id="A0A0F9BG23"/>
<proteinExistence type="predicted"/>
<comment type="caution">
    <text evidence="1">The sequence shown here is derived from an EMBL/GenBank/DDBJ whole genome shotgun (WGS) entry which is preliminary data.</text>
</comment>
<dbReference type="EMBL" id="LAZR01041126">
    <property type="protein sequence ID" value="KKL12772.1"/>
    <property type="molecule type" value="Genomic_DNA"/>
</dbReference>
<sequence length="131" mass="15455">MKKTQKQLEKEFEDWLTIKVKEYSNLLNLNHWEIEVRHNKNLGENVGMSTKFAGSAYLQATIDWGDLVFSFWKDKNYKTLETDVIHELIHILLYPLSTLSYARFTTKPEVEEKIESTCDHLSIALHRILNK</sequence>
<evidence type="ECO:0008006" key="2">
    <source>
        <dbReference type="Google" id="ProtNLM"/>
    </source>
</evidence>